<reference evidence="16" key="1">
    <citation type="submission" date="2015-11" db="EMBL/GenBank/DDBJ databases">
        <title>Complete genome sequence of a polyethylene-glycol degrader Sphingopyxis macrogoltabida 203N (NBRC 111659).</title>
        <authorList>
            <person name="Yoshiyuki O."/>
            <person name="Shouta N."/>
            <person name="Nagata Y."/>
            <person name="Numata M."/>
            <person name="Tsuchikane K."/>
            <person name="Hosoyama A."/>
            <person name="Yamazoe A."/>
            <person name="Tsuda M."/>
            <person name="Fujita N."/>
            <person name="Kawai F."/>
        </authorList>
    </citation>
    <scope>NUCLEOTIDE SEQUENCE [LARGE SCALE GENOMIC DNA]</scope>
    <source>
        <strain evidence="16">203N</strain>
    </source>
</reference>
<evidence type="ECO:0000256" key="9">
    <source>
        <dbReference type="ARBA" id="ARBA00023136"/>
    </source>
</evidence>
<evidence type="ECO:0000256" key="12">
    <source>
        <dbReference type="RuleBase" id="RU003357"/>
    </source>
</evidence>
<evidence type="ECO:0008006" key="17">
    <source>
        <dbReference type="Google" id="ProtNLM"/>
    </source>
</evidence>
<proteinExistence type="inferred from homology"/>
<feature type="domain" description="TonB-dependent receptor-like beta-barrel" evidence="13">
    <location>
        <begin position="228"/>
        <end position="700"/>
    </location>
</feature>
<dbReference type="GO" id="GO:0009279">
    <property type="term" value="C:cell outer membrane"/>
    <property type="evidence" value="ECO:0007669"/>
    <property type="project" value="UniProtKB-SubCell"/>
</dbReference>
<evidence type="ECO:0000256" key="6">
    <source>
        <dbReference type="ARBA" id="ARBA00023004"/>
    </source>
</evidence>
<keyword evidence="9 11" id="KW-0472">Membrane</keyword>
<dbReference type="PANTHER" id="PTHR32552">
    <property type="entry name" value="FERRICHROME IRON RECEPTOR-RELATED"/>
    <property type="match status" value="1"/>
</dbReference>
<dbReference type="PANTHER" id="PTHR32552:SF81">
    <property type="entry name" value="TONB-DEPENDENT OUTER MEMBRANE RECEPTOR"/>
    <property type="match status" value="1"/>
</dbReference>
<dbReference type="Pfam" id="PF00593">
    <property type="entry name" value="TonB_dep_Rec_b-barrel"/>
    <property type="match status" value="1"/>
</dbReference>
<evidence type="ECO:0000259" key="14">
    <source>
        <dbReference type="Pfam" id="PF07715"/>
    </source>
</evidence>
<evidence type="ECO:0000256" key="10">
    <source>
        <dbReference type="ARBA" id="ARBA00023237"/>
    </source>
</evidence>
<keyword evidence="6" id="KW-0408">Iron</keyword>
<reference evidence="15 16" key="2">
    <citation type="journal article" date="2016" name="Genome Announc.">
        <title>Complete Genome Sequence of Sphingopyxis macrogoltabida Strain 203N (NBRC 111659), a Polyethylene Glycol Degrader.</title>
        <authorList>
            <person name="Ohtsubo Y."/>
            <person name="Nonoyama S."/>
            <person name="Nagata Y."/>
            <person name="Numata M."/>
            <person name="Tsuchikane K."/>
            <person name="Hosoyama A."/>
            <person name="Yamazoe A."/>
            <person name="Tsuda M."/>
            <person name="Fujita N."/>
            <person name="Kawai F."/>
        </authorList>
    </citation>
    <scope>NUCLEOTIDE SEQUENCE [LARGE SCALE GENOMIC DNA]</scope>
    <source>
        <strain evidence="15 16">203N</strain>
    </source>
</reference>
<evidence type="ECO:0000256" key="1">
    <source>
        <dbReference type="ARBA" id="ARBA00004571"/>
    </source>
</evidence>
<dbReference type="SUPFAM" id="SSF56935">
    <property type="entry name" value="Porins"/>
    <property type="match status" value="1"/>
</dbReference>
<gene>
    <name evidence="15" type="ORF">ATM17_05885</name>
</gene>
<keyword evidence="10 11" id="KW-0998">Cell outer membrane</keyword>
<evidence type="ECO:0000313" key="16">
    <source>
        <dbReference type="Proteomes" id="UP000076088"/>
    </source>
</evidence>
<keyword evidence="7" id="KW-0406">Ion transport</keyword>
<evidence type="ECO:0000259" key="13">
    <source>
        <dbReference type="Pfam" id="PF00593"/>
    </source>
</evidence>
<dbReference type="PROSITE" id="PS52016">
    <property type="entry name" value="TONB_DEPENDENT_REC_3"/>
    <property type="match status" value="1"/>
</dbReference>
<keyword evidence="16" id="KW-1185">Reference proteome</keyword>
<dbReference type="InterPro" id="IPR036942">
    <property type="entry name" value="Beta-barrel_TonB_sf"/>
</dbReference>
<dbReference type="InterPro" id="IPR012910">
    <property type="entry name" value="Plug_dom"/>
</dbReference>
<evidence type="ECO:0000256" key="5">
    <source>
        <dbReference type="ARBA" id="ARBA00022692"/>
    </source>
</evidence>
<protein>
    <recommendedName>
        <fullName evidence="17">TonB-dependent receptor</fullName>
    </recommendedName>
</protein>
<organism evidence="15 16">
    <name type="scientific">Sphingopyxis macrogoltabida</name>
    <name type="common">Sphingomonas macrogoltabidus</name>
    <dbReference type="NCBI Taxonomy" id="33050"/>
    <lineage>
        <taxon>Bacteria</taxon>
        <taxon>Pseudomonadati</taxon>
        <taxon>Pseudomonadota</taxon>
        <taxon>Alphaproteobacteria</taxon>
        <taxon>Sphingomonadales</taxon>
        <taxon>Sphingomonadaceae</taxon>
        <taxon>Sphingopyxis</taxon>
    </lineage>
</organism>
<evidence type="ECO:0000256" key="8">
    <source>
        <dbReference type="ARBA" id="ARBA00023077"/>
    </source>
</evidence>
<dbReference type="CDD" id="cd01347">
    <property type="entry name" value="ligand_gated_channel"/>
    <property type="match status" value="1"/>
</dbReference>
<comment type="subcellular location">
    <subcellularLocation>
        <location evidence="1 11">Cell outer membrane</location>
        <topology evidence="1 11">Multi-pass membrane protein</topology>
    </subcellularLocation>
</comment>
<dbReference type="AlphaFoldDB" id="A0AAC8YYR6"/>
<keyword evidence="3 11" id="KW-1134">Transmembrane beta strand</keyword>
<dbReference type="GO" id="GO:0006826">
    <property type="term" value="P:iron ion transport"/>
    <property type="evidence" value="ECO:0007669"/>
    <property type="project" value="UniProtKB-KW"/>
</dbReference>
<dbReference type="InterPro" id="IPR039426">
    <property type="entry name" value="TonB-dep_rcpt-like"/>
</dbReference>
<evidence type="ECO:0000256" key="11">
    <source>
        <dbReference type="PROSITE-ProRule" id="PRU01360"/>
    </source>
</evidence>
<evidence type="ECO:0000256" key="2">
    <source>
        <dbReference type="ARBA" id="ARBA00022448"/>
    </source>
</evidence>
<dbReference type="InterPro" id="IPR000531">
    <property type="entry name" value="Beta-barrel_TonB"/>
</dbReference>
<sequence>MSAAQEAAPASDYADGNEIIVTASKRAEKLQDVPAAITAVSSEKIETLGIRDFRDYATLVPGLSQRDNGAPGLGSIILRGLNSGPQQVSNTTAVYIDEVPFTASGFLSAGALLTPSPELAEVERIEVLKGPQGTLYGASNLGGLVRIITKKPDTSAFSGSAGGEISTVAHGEMGFMVRGSVNVPVIKDQLAVTATGYYRRAGGFTDNVVTGSEDVNRSNLYGGRLALRYAPTSDFTIDLSGIYQNIENLGYATQKLVPGTFDPAFGKYAYTSFADLGSEIKYRIVNANVEYRVGIGTFTASGSYARYKSRTETDATATYIPVARAVLGPIADTVFGVPIDTLLPANSNARFLASPNMKKWTGEVRFASDRLGPVEFMVGGFYTNEDNIYYTTVFAHNADGTLRAAPFDQLVKATTTSRYEEIAGFGNLTFYLTDTLDITGGLRYAHNKQVAGTGGPGGITYYLPRTPRTFNFSDNSLSYLATLRWRPAPNVSAYLRAASGYRPGGPQTNPTPPPGAQTFVRPDTVWNYEAGIKGSVLDGALAFDVSAFHIDWKDIQLNSLVNGIILQGNAASATVDGFEMQLTARPSDLLTVSVSAGHTDGKIKAIDPLASSATGARAGDKLPLTPSWTTSLIVDHALPLGDTMTGNVGATLRFQSDMPATYPALDPSRQQKLPDITTVDLRASVTFDERFTAQLRVDNLFDKLGFTNVTIDGASVIRPRTVSLGLSTKF</sequence>
<dbReference type="EMBL" id="CP013344">
    <property type="protein sequence ID" value="AMU88572.1"/>
    <property type="molecule type" value="Genomic_DNA"/>
</dbReference>
<evidence type="ECO:0000256" key="4">
    <source>
        <dbReference type="ARBA" id="ARBA00022496"/>
    </source>
</evidence>
<evidence type="ECO:0000256" key="3">
    <source>
        <dbReference type="ARBA" id="ARBA00022452"/>
    </source>
</evidence>
<dbReference type="Pfam" id="PF07715">
    <property type="entry name" value="Plug"/>
    <property type="match status" value="1"/>
</dbReference>
<evidence type="ECO:0000256" key="7">
    <source>
        <dbReference type="ARBA" id="ARBA00023065"/>
    </source>
</evidence>
<evidence type="ECO:0000313" key="15">
    <source>
        <dbReference type="EMBL" id="AMU88572.1"/>
    </source>
</evidence>
<dbReference type="Proteomes" id="UP000076088">
    <property type="component" value="Chromosome"/>
</dbReference>
<feature type="domain" description="TonB-dependent receptor plug" evidence="14">
    <location>
        <begin position="30"/>
        <end position="143"/>
    </location>
</feature>
<accession>A0AAC8YYR6</accession>
<keyword evidence="8 12" id="KW-0798">TonB box</keyword>
<dbReference type="Gene3D" id="2.40.170.20">
    <property type="entry name" value="TonB-dependent receptor, beta-barrel domain"/>
    <property type="match status" value="1"/>
</dbReference>
<keyword evidence="5 11" id="KW-0812">Transmembrane</keyword>
<comment type="similarity">
    <text evidence="11 12">Belongs to the TonB-dependent receptor family.</text>
</comment>
<keyword evidence="2 11" id="KW-0813">Transport</keyword>
<name>A0AAC8YYR6_SPHMC</name>
<keyword evidence="4" id="KW-0410">Iron transport</keyword>